<feature type="domain" description="EamA" evidence="8">
    <location>
        <begin position="7"/>
        <end position="131"/>
    </location>
</feature>
<feature type="transmembrane region" description="Helical" evidence="7">
    <location>
        <begin position="170"/>
        <end position="189"/>
    </location>
</feature>
<dbReference type="PANTHER" id="PTHR32322">
    <property type="entry name" value="INNER MEMBRANE TRANSPORTER"/>
    <property type="match status" value="1"/>
</dbReference>
<dbReference type="RefSeq" id="WP_023548884.1">
    <property type="nucleotide sequence ID" value="NZ_CM002285.1"/>
</dbReference>
<feature type="region of interest" description="Disordered" evidence="6">
    <location>
        <begin position="290"/>
        <end position="326"/>
    </location>
</feature>
<feature type="transmembrane region" description="Helical" evidence="7">
    <location>
        <begin position="209"/>
        <end position="228"/>
    </location>
</feature>
<sequence>MSRRHTLLGLLVAVIWGANFVIIDAGLDQFPPLLFAALRFTFVAFPAVLFIKGPGARWTHVAAIGLLQGVGQFGLLFTGMHLGVPPGLASLVLQGQAAFTVLFAFLFLRDRPRPAALVGVMLGVLGLVIIAADAGKAPLGALLIVVSAGACWAAANVATRIARPTSGFRLTVWSALAAPVPLFLLSLFLEGPQRDWKAVAHVNGTGLGALVFTVVLSSLVAFGIWASLLKSNSAASVGSFSLLVPVVGVITAWLVRHEVPSTTELAGGLLILAGVTVVIRPDLLHGLRRSPGRAGSIAEPSAAQDDGLARTSSESATSPGIDISTK</sequence>
<evidence type="ECO:0000313" key="10">
    <source>
        <dbReference type="Proteomes" id="UP000017984"/>
    </source>
</evidence>
<organism evidence="9 10">
    <name type="scientific">Streptomyces roseochromogenus subsp. oscitans DS 12.976</name>
    <dbReference type="NCBI Taxonomy" id="1352936"/>
    <lineage>
        <taxon>Bacteria</taxon>
        <taxon>Bacillati</taxon>
        <taxon>Actinomycetota</taxon>
        <taxon>Actinomycetes</taxon>
        <taxon>Kitasatosporales</taxon>
        <taxon>Streptomycetaceae</taxon>
        <taxon>Streptomyces</taxon>
    </lineage>
</organism>
<evidence type="ECO:0000256" key="3">
    <source>
        <dbReference type="ARBA" id="ARBA00022692"/>
    </source>
</evidence>
<feature type="transmembrane region" description="Helical" evidence="7">
    <location>
        <begin position="7"/>
        <end position="27"/>
    </location>
</feature>
<dbReference type="Proteomes" id="UP000017984">
    <property type="component" value="Chromosome"/>
</dbReference>
<comment type="subcellular location">
    <subcellularLocation>
        <location evidence="1">Membrane</location>
        <topology evidence="1">Multi-pass membrane protein</topology>
    </subcellularLocation>
</comment>
<dbReference type="STRING" id="1352936.M878_22530"/>
<keyword evidence="10" id="KW-1185">Reference proteome</keyword>
<comment type="similarity">
    <text evidence="2">Belongs to the EamA transporter family.</text>
</comment>
<dbReference type="InterPro" id="IPR000620">
    <property type="entry name" value="EamA_dom"/>
</dbReference>
<evidence type="ECO:0000259" key="8">
    <source>
        <dbReference type="Pfam" id="PF00892"/>
    </source>
</evidence>
<dbReference type="OrthoDB" id="9812521at2"/>
<proteinExistence type="inferred from homology"/>
<dbReference type="HOGENOM" id="CLU_033863_20_1_11"/>
<accession>V6K8S9</accession>
<keyword evidence="4 7" id="KW-1133">Transmembrane helix</keyword>
<dbReference type="AlphaFoldDB" id="V6K8S9"/>
<evidence type="ECO:0000256" key="1">
    <source>
        <dbReference type="ARBA" id="ARBA00004141"/>
    </source>
</evidence>
<evidence type="ECO:0000256" key="2">
    <source>
        <dbReference type="ARBA" id="ARBA00007362"/>
    </source>
</evidence>
<dbReference type="SUPFAM" id="SSF103481">
    <property type="entry name" value="Multidrug resistance efflux transporter EmrE"/>
    <property type="match status" value="2"/>
</dbReference>
<feature type="transmembrane region" description="Helical" evidence="7">
    <location>
        <begin position="235"/>
        <end position="255"/>
    </location>
</feature>
<reference evidence="9 10" key="1">
    <citation type="journal article" date="2014" name="Genome Announc.">
        <title>Draft Genome Sequence of Streptomyces roseochromogenes subsp. oscitans DS 12.976, Producer of the Aminocoumarin Antibiotic Clorobiocin.</title>
        <authorList>
            <person name="Ruckert C."/>
            <person name="Kalinowski J."/>
            <person name="Heide L."/>
            <person name="Apel A.K."/>
        </authorList>
    </citation>
    <scope>NUCLEOTIDE SEQUENCE [LARGE SCALE GENOMIC DNA]</scope>
    <source>
        <strain evidence="9 10">DS 12.976</strain>
    </source>
</reference>
<evidence type="ECO:0000256" key="5">
    <source>
        <dbReference type="ARBA" id="ARBA00023136"/>
    </source>
</evidence>
<dbReference type="PATRIC" id="fig|1352936.5.peg.4705"/>
<evidence type="ECO:0000256" key="4">
    <source>
        <dbReference type="ARBA" id="ARBA00022989"/>
    </source>
</evidence>
<feature type="transmembrane region" description="Helical" evidence="7">
    <location>
        <begin position="58"/>
        <end position="82"/>
    </location>
</feature>
<keyword evidence="5 7" id="KW-0472">Membrane</keyword>
<name>V6K8S9_STRRC</name>
<comment type="caution">
    <text evidence="9">The sequence shown here is derived from an EMBL/GenBank/DDBJ whole genome shotgun (WGS) entry which is preliminary data.</text>
</comment>
<keyword evidence="3 7" id="KW-0812">Transmembrane</keyword>
<dbReference type="GO" id="GO:0016020">
    <property type="term" value="C:membrane"/>
    <property type="evidence" value="ECO:0007669"/>
    <property type="project" value="UniProtKB-SubCell"/>
</dbReference>
<feature type="transmembrane region" description="Helical" evidence="7">
    <location>
        <begin position="115"/>
        <end position="132"/>
    </location>
</feature>
<evidence type="ECO:0000256" key="7">
    <source>
        <dbReference type="SAM" id="Phobius"/>
    </source>
</evidence>
<evidence type="ECO:0000313" key="9">
    <source>
        <dbReference type="EMBL" id="EST28453.1"/>
    </source>
</evidence>
<protein>
    <recommendedName>
        <fullName evidence="8">EamA domain-containing protein</fullName>
    </recommendedName>
</protein>
<feature type="domain" description="EamA" evidence="8">
    <location>
        <begin position="141"/>
        <end position="279"/>
    </location>
</feature>
<dbReference type="PANTHER" id="PTHR32322:SF9">
    <property type="entry name" value="AMINO-ACID METABOLITE EFFLUX PUMP-RELATED"/>
    <property type="match status" value="1"/>
</dbReference>
<dbReference type="EMBL" id="AWQX01000194">
    <property type="protein sequence ID" value="EST28453.1"/>
    <property type="molecule type" value="Genomic_DNA"/>
</dbReference>
<evidence type="ECO:0000256" key="6">
    <source>
        <dbReference type="SAM" id="MobiDB-lite"/>
    </source>
</evidence>
<dbReference type="Pfam" id="PF00892">
    <property type="entry name" value="EamA"/>
    <property type="match status" value="2"/>
</dbReference>
<feature type="compositionally biased region" description="Polar residues" evidence="6">
    <location>
        <begin position="310"/>
        <end position="326"/>
    </location>
</feature>
<dbReference type="InterPro" id="IPR037185">
    <property type="entry name" value="EmrE-like"/>
</dbReference>
<feature type="transmembrane region" description="Helical" evidence="7">
    <location>
        <begin position="88"/>
        <end position="108"/>
    </location>
</feature>
<gene>
    <name evidence="9" type="ORF">M878_22530</name>
</gene>
<feature type="transmembrane region" description="Helical" evidence="7">
    <location>
        <begin position="138"/>
        <end position="158"/>
    </location>
</feature>
<feature type="transmembrane region" description="Helical" evidence="7">
    <location>
        <begin position="261"/>
        <end position="279"/>
    </location>
</feature>
<dbReference type="InterPro" id="IPR050638">
    <property type="entry name" value="AA-Vitamin_Transporters"/>
</dbReference>
<feature type="transmembrane region" description="Helical" evidence="7">
    <location>
        <begin position="33"/>
        <end position="51"/>
    </location>
</feature>